<keyword evidence="1" id="KW-1133">Transmembrane helix</keyword>
<feature type="transmembrane region" description="Helical" evidence="1">
    <location>
        <begin position="30"/>
        <end position="49"/>
    </location>
</feature>
<keyword evidence="1" id="KW-0472">Membrane</keyword>
<reference evidence="3 4" key="1">
    <citation type="submission" date="2019-12" db="EMBL/GenBank/DDBJ databases">
        <title>Isolation and characterization of three novel carbon monoxide-oxidizing members of Halobacteria from salione crusts and soils.</title>
        <authorList>
            <person name="Myers M.R."/>
            <person name="King G.M."/>
        </authorList>
    </citation>
    <scope>NUCLEOTIDE SEQUENCE [LARGE SCALE GENOMIC DNA]</scope>
    <source>
        <strain evidence="3 4">PCN9</strain>
    </source>
</reference>
<keyword evidence="4" id="KW-1185">Reference proteome</keyword>
<feature type="domain" description="DUF8131" evidence="2">
    <location>
        <begin position="1"/>
        <end position="58"/>
    </location>
</feature>
<evidence type="ECO:0000259" key="2">
    <source>
        <dbReference type="Pfam" id="PF26452"/>
    </source>
</evidence>
<evidence type="ECO:0000313" key="4">
    <source>
        <dbReference type="Proteomes" id="UP000471521"/>
    </source>
</evidence>
<comment type="caution">
    <text evidence="3">The sequence shown here is derived from an EMBL/GenBank/DDBJ whole genome shotgun (WGS) entry which is preliminary data.</text>
</comment>
<keyword evidence="1" id="KW-0812">Transmembrane</keyword>
<feature type="transmembrane region" description="Helical" evidence="1">
    <location>
        <begin position="7"/>
        <end position="24"/>
    </location>
</feature>
<dbReference type="Proteomes" id="UP000471521">
    <property type="component" value="Unassembled WGS sequence"/>
</dbReference>
<evidence type="ECO:0000313" key="3">
    <source>
        <dbReference type="EMBL" id="MXR21915.1"/>
    </source>
</evidence>
<organism evidence="3 4">
    <name type="scientific">Halobacterium bonnevillei</name>
    <dbReference type="NCBI Taxonomy" id="2692200"/>
    <lineage>
        <taxon>Archaea</taxon>
        <taxon>Methanobacteriati</taxon>
        <taxon>Methanobacteriota</taxon>
        <taxon>Stenosarchaea group</taxon>
        <taxon>Halobacteria</taxon>
        <taxon>Halobacteriales</taxon>
        <taxon>Halobacteriaceae</taxon>
        <taxon>Halobacterium</taxon>
    </lineage>
</organism>
<dbReference type="AlphaFoldDB" id="A0A6B0SJR4"/>
<accession>A0A6B0SJR4</accession>
<evidence type="ECO:0000256" key="1">
    <source>
        <dbReference type="SAM" id="Phobius"/>
    </source>
</evidence>
<protein>
    <recommendedName>
        <fullName evidence="2">DUF8131 domain-containing protein</fullName>
    </recommendedName>
</protein>
<gene>
    <name evidence="3" type="ORF">GRX66_15365</name>
</gene>
<proteinExistence type="predicted"/>
<dbReference type="Pfam" id="PF26452">
    <property type="entry name" value="DUF8131"/>
    <property type="match status" value="1"/>
</dbReference>
<dbReference type="RefSeq" id="WP_159527334.1">
    <property type="nucleotide sequence ID" value="NZ_WUUU01000169.1"/>
</dbReference>
<dbReference type="EMBL" id="WUUU01000169">
    <property type="protein sequence ID" value="MXR21915.1"/>
    <property type="molecule type" value="Genomic_DNA"/>
</dbReference>
<name>A0A6B0SJR4_9EURY</name>
<dbReference type="InterPro" id="IPR058444">
    <property type="entry name" value="DUF8131"/>
</dbReference>
<sequence length="61" mass="6450">MNVQVQHLAAGLALLTLVPVAVYAVGQSLWAVVALLNVVLIAACLYYVFGPEERETGHVTG</sequence>